<proteinExistence type="inferred from homology"/>
<evidence type="ECO:0000256" key="10">
    <source>
        <dbReference type="ARBA" id="ARBA00023136"/>
    </source>
</evidence>
<evidence type="ECO:0000256" key="7">
    <source>
        <dbReference type="ARBA" id="ARBA00022795"/>
    </source>
</evidence>
<gene>
    <name evidence="15" type="primary">flhB_2</name>
    <name evidence="13" type="synonym">flhB</name>
    <name evidence="15" type="ORF">VVAX_06144</name>
</gene>
<evidence type="ECO:0000313" key="15">
    <source>
        <dbReference type="EMBL" id="CAA2109872.1"/>
    </source>
</evidence>
<dbReference type="PANTHER" id="PTHR30531:SF12">
    <property type="entry name" value="FLAGELLAR BIOSYNTHETIC PROTEIN FLHB"/>
    <property type="match status" value="1"/>
</dbReference>
<feature type="transmembrane region" description="Helical" evidence="13">
    <location>
        <begin position="184"/>
        <end position="214"/>
    </location>
</feature>
<feature type="region of interest" description="Disordered" evidence="14">
    <location>
        <begin position="1"/>
        <end position="26"/>
    </location>
</feature>
<dbReference type="SUPFAM" id="SSF160544">
    <property type="entry name" value="EscU C-terminal domain-like"/>
    <property type="match status" value="1"/>
</dbReference>
<evidence type="ECO:0000256" key="5">
    <source>
        <dbReference type="ARBA" id="ARBA00022475"/>
    </source>
</evidence>
<dbReference type="EMBL" id="LR743508">
    <property type="protein sequence ID" value="CAA2109872.1"/>
    <property type="molecule type" value="Genomic_DNA"/>
</dbReference>
<evidence type="ECO:0000256" key="6">
    <source>
        <dbReference type="ARBA" id="ARBA00022692"/>
    </source>
</evidence>
<reference evidence="15" key="1">
    <citation type="submission" date="2019-12" db="EMBL/GenBank/DDBJ databases">
        <authorList>
            <person name="Cremers G."/>
        </authorList>
    </citation>
    <scope>NUCLEOTIDE SEQUENCE</scope>
    <source>
        <strain evidence="15">Vvax</strain>
    </source>
</reference>
<evidence type="ECO:0000256" key="14">
    <source>
        <dbReference type="SAM" id="MobiDB-lite"/>
    </source>
</evidence>
<evidence type="ECO:0000256" key="8">
    <source>
        <dbReference type="ARBA" id="ARBA00022927"/>
    </source>
</evidence>
<keyword evidence="10 13" id="KW-0472">Membrane</keyword>
<keyword evidence="6 13" id="KW-0812">Transmembrane</keyword>
<dbReference type="GO" id="GO:0044780">
    <property type="term" value="P:bacterial-type flagellum assembly"/>
    <property type="evidence" value="ECO:0007669"/>
    <property type="project" value="InterPro"/>
</dbReference>
<evidence type="ECO:0000256" key="2">
    <source>
        <dbReference type="ARBA" id="ARBA00010690"/>
    </source>
</evidence>
<name>A0A679JKY3_VARPD</name>
<dbReference type="AlphaFoldDB" id="A0A679JKY3"/>
<keyword evidence="5 13" id="KW-1003">Cell membrane</keyword>
<keyword evidence="7 13" id="KW-1005">Bacterial flagellum biogenesis</keyword>
<keyword evidence="15" id="KW-0966">Cell projection</keyword>
<keyword evidence="15" id="KW-0969">Cilium</keyword>
<dbReference type="PANTHER" id="PTHR30531">
    <property type="entry name" value="FLAGELLAR BIOSYNTHETIC PROTEIN FLHB"/>
    <property type="match status" value="1"/>
</dbReference>
<feature type="transmembrane region" description="Helical" evidence="13">
    <location>
        <begin position="85"/>
        <end position="111"/>
    </location>
</feature>
<comment type="similarity">
    <text evidence="2 13">Belongs to the type III secretion exporter family.</text>
</comment>
<dbReference type="InterPro" id="IPR006136">
    <property type="entry name" value="FlhB"/>
</dbReference>
<comment type="subcellular location">
    <subcellularLocation>
        <location evidence="1">Cell membrane</location>
        <topology evidence="1">Multi-pass membrane protein</topology>
    </subcellularLocation>
</comment>
<evidence type="ECO:0000256" key="12">
    <source>
        <dbReference type="ARBA" id="ARBA00025078"/>
    </source>
</evidence>
<dbReference type="PRINTS" id="PR00950">
    <property type="entry name" value="TYPE3IMSPROT"/>
</dbReference>
<feature type="compositionally biased region" description="Basic and acidic residues" evidence="14">
    <location>
        <begin position="7"/>
        <end position="26"/>
    </location>
</feature>
<organism evidence="15">
    <name type="scientific">Variovorax paradoxus</name>
    <dbReference type="NCBI Taxonomy" id="34073"/>
    <lineage>
        <taxon>Bacteria</taxon>
        <taxon>Pseudomonadati</taxon>
        <taxon>Pseudomonadota</taxon>
        <taxon>Betaproteobacteria</taxon>
        <taxon>Burkholderiales</taxon>
        <taxon>Comamonadaceae</taxon>
        <taxon>Variovorax</taxon>
    </lineage>
</organism>
<keyword evidence="15" id="KW-0282">Flagellum</keyword>
<comment type="function">
    <text evidence="12 13">Required for formation of the rod structure in the basal body of the flagellar apparatus. Together with FliI and FliH, may constitute the export apparatus of flagellin.</text>
</comment>
<evidence type="ECO:0000256" key="9">
    <source>
        <dbReference type="ARBA" id="ARBA00022989"/>
    </source>
</evidence>
<evidence type="ECO:0000256" key="4">
    <source>
        <dbReference type="ARBA" id="ARBA00022448"/>
    </source>
</evidence>
<accession>A0A679JKY3</accession>
<dbReference type="FunFam" id="3.40.1690.10:FF:000001">
    <property type="entry name" value="Flagellar biosynthetic protein FlhB"/>
    <property type="match status" value="1"/>
</dbReference>
<dbReference type="InterPro" id="IPR029025">
    <property type="entry name" value="T3SS_substrate_exporter_C"/>
</dbReference>
<dbReference type="GO" id="GO:0005886">
    <property type="term" value="C:plasma membrane"/>
    <property type="evidence" value="ECO:0007669"/>
    <property type="project" value="UniProtKB-SubCell"/>
</dbReference>
<dbReference type="InterPro" id="IPR006135">
    <property type="entry name" value="T3SS_substrate_exporter"/>
</dbReference>
<comment type="caution">
    <text evidence="13">Lacks conserved residue(s) required for the propagation of feature annotation.</text>
</comment>
<dbReference type="Gene3D" id="3.40.1690.10">
    <property type="entry name" value="secretion proteins EscU"/>
    <property type="match status" value="1"/>
</dbReference>
<evidence type="ECO:0000256" key="1">
    <source>
        <dbReference type="ARBA" id="ARBA00004651"/>
    </source>
</evidence>
<sequence length="385" mass="42409">MSEESDLEKTEPASERRLEKAREEGNVARSRELTTFVMLGTASAGLWFAGDSLSRTLDGALRRSLHFERASAFDPSHMLSQTALMALQALMAIGPWFGMMVVAAVVAPLMLGGWMFSGKAVAFNAGKLNPLAGIGRMFSSQSLAELVKALAKSALIGGVAWWVVSRDIEALMALMAQPARYALPHAVVLVAKHCALIAATLFLVALIDVPFQLWSYYRKLRMSREDLRQEHKESEGDPHIKAQIRRQQQAMARRRMMTEVPKADIVLTNPTHFAVALKYLDSDMRAPRVVAKGTELVAARIRELAREHNIPILEAPPLARSLYKHTKLGAEIPAGLYTAVAEVLAWVYQLKRWKSDGGDEPRTPTDLQVPADLQYSEAADAVQAA</sequence>
<protein>
    <recommendedName>
        <fullName evidence="3 13">Flagellar biosynthetic protein FlhB</fullName>
    </recommendedName>
</protein>
<evidence type="ECO:0000256" key="13">
    <source>
        <dbReference type="RuleBase" id="RU364091"/>
    </source>
</evidence>
<dbReference type="NCBIfam" id="TIGR00328">
    <property type="entry name" value="flhB"/>
    <property type="match status" value="1"/>
</dbReference>
<dbReference type="GO" id="GO:0009306">
    <property type="term" value="P:protein secretion"/>
    <property type="evidence" value="ECO:0007669"/>
    <property type="project" value="InterPro"/>
</dbReference>
<evidence type="ECO:0000256" key="11">
    <source>
        <dbReference type="ARBA" id="ARBA00023225"/>
    </source>
</evidence>
<keyword evidence="8 13" id="KW-0653">Protein transport</keyword>
<keyword evidence="4 13" id="KW-0813">Transport</keyword>
<evidence type="ECO:0000256" key="3">
    <source>
        <dbReference type="ARBA" id="ARBA00021622"/>
    </source>
</evidence>
<keyword evidence="11 13" id="KW-1006">Bacterial flagellum protein export</keyword>
<keyword evidence="9 13" id="KW-1133">Transmembrane helix</keyword>
<dbReference type="Pfam" id="PF01312">
    <property type="entry name" value="Bac_export_2"/>
    <property type="match status" value="1"/>
</dbReference>
<dbReference type="RefSeq" id="WP_339093959.1">
    <property type="nucleotide sequence ID" value="NZ_LR743508.1"/>
</dbReference>